<dbReference type="PROSITE" id="PS00134">
    <property type="entry name" value="TRYPSIN_HIS"/>
    <property type="match status" value="1"/>
</dbReference>
<dbReference type="PRINTS" id="PR00722">
    <property type="entry name" value="CHYMOTRYPSIN"/>
</dbReference>
<keyword evidence="1" id="KW-0732">Signal</keyword>
<dbReference type="InterPro" id="IPR001314">
    <property type="entry name" value="Peptidase_S1A"/>
</dbReference>
<dbReference type="InterPro" id="IPR018114">
    <property type="entry name" value="TRYPSIN_HIS"/>
</dbReference>
<dbReference type="InterPro" id="IPR009003">
    <property type="entry name" value="Peptidase_S1_PA"/>
</dbReference>
<evidence type="ECO:0000313" key="3">
    <source>
        <dbReference type="Proteomes" id="UP000694904"/>
    </source>
</evidence>
<dbReference type="InterPro" id="IPR001254">
    <property type="entry name" value="Trypsin_dom"/>
</dbReference>
<reference evidence="4" key="3">
    <citation type="submission" date="2025-08" db="UniProtKB">
        <authorList>
            <consortium name="RefSeq"/>
        </authorList>
    </citation>
    <scope>IDENTIFICATION</scope>
    <source>
        <tissue evidence="4">Whole organism</tissue>
    </source>
</reference>
<organism evidence="3 4">
    <name type="scientific">Drosophila arizonae</name>
    <name type="common">Fruit fly</name>
    <dbReference type="NCBI Taxonomy" id="7263"/>
    <lineage>
        <taxon>Eukaryota</taxon>
        <taxon>Metazoa</taxon>
        <taxon>Ecdysozoa</taxon>
        <taxon>Arthropoda</taxon>
        <taxon>Hexapoda</taxon>
        <taxon>Insecta</taxon>
        <taxon>Pterygota</taxon>
        <taxon>Neoptera</taxon>
        <taxon>Endopterygota</taxon>
        <taxon>Diptera</taxon>
        <taxon>Brachycera</taxon>
        <taxon>Muscomorpha</taxon>
        <taxon>Ephydroidea</taxon>
        <taxon>Drosophilidae</taxon>
        <taxon>Drosophila</taxon>
    </lineage>
</organism>
<protein>
    <submittedName>
        <fullName evidence="4">Tryptase</fullName>
    </submittedName>
</protein>
<gene>
    <name evidence="4" type="primary">LOC108609214</name>
</gene>
<dbReference type="GeneID" id="108609214"/>
<reference evidence="3" key="1">
    <citation type="journal article" date="1997" name="Nucleic Acids Res.">
        <title>tRNAscan-SE: a program for improved detection of transfer RNA genes in genomic sequence.</title>
        <authorList>
            <person name="Lowe T.M."/>
            <person name="Eddy S.R."/>
        </authorList>
    </citation>
    <scope>NUCLEOTIDE SEQUENCE [LARGE SCALE GENOMIC DNA]</scope>
</reference>
<accession>A0ABM1NNA4</accession>
<dbReference type="InterPro" id="IPR031986">
    <property type="entry name" value="GD_N"/>
</dbReference>
<feature type="chain" id="PRO_5045706490" evidence="1">
    <location>
        <begin position="22"/>
        <end position="513"/>
    </location>
</feature>
<dbReference type="SUPFAM" id="SSF50494">
    <property type="entry name" value="Trypsin-like serine proteases"/>
    <property type="match status" value="1"/>
</dbReference>
<dbReference type="RefSeq" id="XP_017856440.1">
    <property type="nucleotide sequence ID" value="XM_018000951.1"/>
</dbReference>
<dbReference type="CDD" id="cd00190">
    <property type="entry name" value="Tryp_SPc"/>
    <property type="match status" value="1"/>
</dbReference>
<dbReference type="PANTHER" id="PTHR24260:SF136">
    <property type="entry name" value="GH08193P-RELATED"/>
    <property type="match status" value="1"/>
</dbReference>
<keyword evidence="3" id="KW-1185">Reference proteome</keyword>
<dbReference type="Gene3D" id="2.40.10.10">
    <property type="entry name" value="Trypsin-like serine proteases"/>
    <property type="match status" value="1"/>
</dbReference>
<dbReference type="SMART" id="SM00020">
    <property type="entry name" value="Tryp_SPc"/>
    <property type="match status" value="1"/>
</dbReference>
<proteinExistence type="predicted"/>
<dbReference type="InterPro" id="IPR043504">
    <property type="entry name" value="Peptidase_S1_PA_chymotrypsin"/>
</dbReference>
<feature type="signal peptide" evidence="1">
    <location>
        <begin position="1"/>
        <end position="21"/>
    </location>
</feature>
<evidence type="ECO:0000259" key="2">
    <source>
        <dbReference type="PROSITE" id="PS50240"/>
    </source>
</evidence>
<dbReference type="Pfam" id="PF00089">
    <property type="entry name" value="Trypsin"/>
    <property type="match status" value="1"/>
</dbReference>
<dbReference type="Pfam" id="PF16030">
    <property type="entry name" value="GD_N"/>
    <property type="match status" value="1"/>
</dbReference>
<name>A0ABM1NNA4_DROAR</name>
<dbReference type="Proteomes" id="UP000694904">
    <property type="component" value="Chromosome 2"/>
</dbReference>
<evidence type="ECO:0000313" key="4">
    <source>
        <dbReference type="RefSeq" id="XP_017856440.1"/>
    </source>
</evidence>
<dbReference type="PROSITE" id="PS50240">
    <property type="entry name" value="TRYPSIN_DOM"/>
    <property type="match status" value="1"/>
</dbReference>
<feature type="domain" description="Peptidase S1" evidence="2">
    <location>
        <begin position="269"/>
        <end position="513"/>
    </location>
</feature>
<evidence type="ECO:0000256" key="1">
    <source>
        <dbReference type="SAM" id="SignalP"/>
    </source>
</evidence>
<reference evidence="3" key="2">
    <citation type="journal article" date="2016" name="G3 (Bethesda)">
        <title>Genome Evolution in Three Species of Cactophilic Drosophila.</title>
        <authorList>
            <person name="Sanchez-Flores A."/>
            <person name="Penazola F."/>
            <person name="Carpinteyro-Ponce J."/>
            <person name="Nazario-Yepiz N."/>
            <person name="Abreu-Goodger C."/>
            <person name="Machado C.A."/>
            <person name="Markow T.A."/>
        </authorList>
    </citation>
    <scope>NUCLEOTIDE SEQUENCE [LARGE SCALE GENOMIC DNA]</scope>
</reference>
<dbReference type="PANTHER" id="PTHR24260">
    <property type="match status" value="1"/>
</dbReference>
<sequence>MDAQLALLLLLLAMVLMASVAQRFPENPCAQHFQYVQIGIGAFQGEVTLGLPNGLNRIDVRFSQRGTHDQSAVGALLPYPDEAKVQANPGAAKFRVSLWPDASGVLPKLTRLQHNNQILCRASEYNPQSFFNRFFELPIKGSPSPRRLSPTPGIRNFSEGSSDVQIKTVVLDGAEGSISRILGDLVNEQSTAADWSPRSPAIVGITSSVPRQIWPTLPAATTSRTAAVPWAPVVPAPSFIPNRIRGNPPPGVAWPSFVCGQEGTGVPYIQRGMEFPRGRYPWLTAVYHKESFSLAFKCGGSLISTSLVITAAHCVYKIREDRVLVALGRYDLDNYSEDGAEVRDASRIVMHPEYSSRLQLQPDADIALITLDSPVIFNDIISPICLWDPAERDPAEPEIGSIAGWGTDENGNSMTRFPRVVTARIATVGECARRWKVQKILDRTLCAGNLDGSGPCLGDSGGGLMIKRNNRWLLRGIVSLGERSTIGNCNNNNQYVLYCDLAKHMSWINQHIR</sequence>
<dbReference type="InterPro" id="IPR051333">
    <property type="entry name" value="CLIP_Serine_Protease"/>
</dbReference>